<dbReference type="EMBL" id="CP051775">
    <property type="protein sequence ID" value="QJE73389.1"/>
    <property type="molecule type" value="Genomic_DNA"/>
</dbReference>
<evidence type="ECO:0000313" key="3">
    <source>
        <dbReference type="EMBL" id="QJE73389.1"/>
    </source>
</evidence>
<reference evidence="3" key="1">
    <citation type="submission" date="2020-04" db="EMBL/GenBank/DDBJ databases">
        <title>A desert anoxygenic phototrophic bacterium fixes CO2 using RubisCO under aerobic conditions.</title>
        <authorList>
            <person name="Tang K."/>
        </authorList>
    </citation>
    <scope>NUCLEOTIDE SEQUENCE [LARGE SCALE GENOMIC DNA]</scope>
    <source>
        <strain evidence="3">MIMtkB3</strain>
    </source>
</reference>
<gene>
    <name evidence="3" type="ORF">HHL28_10045</name>
</gene>
<dbReference type="Gene3D" id="3.40.50.720">
    <property type="entry name" value="NAD(P)-binding Rossmann-like Domain"/>
    <property type="match status" value="1"/>
</dbReference>
<dbReference type="SUPFAM" id="SSF53335">
    <property type="entry name" value="S-adenosyl-L-methionine-dependent methyltransferases"/>
    <property type="match status" value="1"/>
</dbReference>
<evidence type="ECO:0000313" key="4">
    <source>
        <dbReference type="Proteomes" id="UP000501891"/>
    </source>
</evidence>
<dbReference type="GO" id="GO:0032259">
    <property type="term" value="P:methylation"/>
    <property type="evidence" value="ECO:0007669"/>
    <property type="project" value="UniProtKB-KW"/>
</dbReference>
<feature type="domain" description="Methyltransferase putative zinc binding" evidence="1">
    <location>
        <begin position="7"/>
        <end position="68"/>
    </location>
</feature>
<dbReference type="Pfam" id="PF13489">
    <property type="entry name" value="Methyltransf_23"/>
    <property type="match status" value="1"/>
</dbReference>
<dbReference type="PANTHER" id="PTHR43861">
    <property type="entry name" value="TRANS-ACONITATE 2-METHYLTRANSFERASE-RELATED"/>
    <property type="match status" value="1"/>
</dbReference>
<dbReference type="Pfam" id="PF08421">
    <property type="entry name" value="Methyltransf_13"/>
    <property type="match status" value="1"/>
</dbReference>
<protein>
    <submittedName>
        <fullName evidence="3">Class I SAM-dependent methyltransferase</fullName>
    </submittedName>
</protein>
<dbReference type="Gene3D" id="6.10.250.3100">
    <property type="match status" value="1"/>
</dbReference>
<dbReference type="KEGG" id="acru:HHL28_10045"/>
<dbReference type="GO" id="GO:0008168">
    <property type="term" value="F:methyltransferase activity"/>
    <property type="evidence" value="ECO:0007669"/>
    <property type="project" value="UniProtKB-KW"/>
</dbReference>
<keyword evidence="3" id="KW-0489">Methyltransferase</keyword>
<feature type="domain" description="C-methyltransferase" evidence="2">
    <location>
        <begin position="249"/>
        <end position="403"/>
    </location>
</feature>
<dbReference type="InterPro" id="IPR013630">
    <property type="entry name" value="Methyltransf_Zn-bd_dom_put"/>
</dbReference>
<keyword evidence="4" id="KW-1185">Reference proteome</keyword>
<dbReference type="InterPro" id="IPR029063">
    <property type="entry name" value="SAM-dependent_MTases_sf"/>
</dbReference>
<dbReference type="AlphaFoldDB" id="A0A858R742"/>
<proteinExistence type="predicted"/>
<evidence type="ECO:0000259" key="1">
    <source>
        <dbReference type="Pfam" id="PF08421"/>
    </source>
</evidence>
<dbReference type="Pfam" id="PF08484">
    <property type="entry name" value="Methyltransf_14"/>
    <property type="match status" value="1"/>
</dbReference>
<dbReference type="Gene3D" id="3.40.50.150">
    <property type="entry name" value="Vaccinia Virus protein VP39"/>
    <property type="match status" value="1"/>
</dbReference>
<dbReference type="InterPro" id="IPR038576">
    <property type="entry name" value="Methyltransf_Zn-bd_dom_put_sf"/>
</dbReference>
<dbReference type="PANTHER" id="PTHR43861:SF5">
    <property type="entry name" value="BLL5978 PROTEIN"/>
    <property type="match status" value="1"/>
</dbReference>
<sequence>MSRITECRSCGSPNLTPILDLGAQPLANALVEPDKAGQPEELFPLDVCFCGTCALVQVTETVPPEVLFGRDYPYFSSFSPALLAHSRSHALELIERRKLGPDNLVAEVASNDGYLLRNFAAAGIPVLGIDPASGPAAAARAIGIPTVEDFFNRTLGERLAAEGKAADVILAKNVLAHVDGINEFVAGFAALLKADGIAEFEFPYLRDLIEECAFDTIYHEHVFYYSLTALEPLFARHGLHLNDVVRLDIHGGSLRLTVSKNPGKSERLSALMAEERALGMHEARYYQDFARRVAGVKEALLALVDSLRGQGKRIAAYGAAAKGATLLNYAGLTAKELDFVVDRNTHKQGKLMPGAQLPIRPVEALLEERPDYLVVLAWNFADEIMEQQRAYAEAGGTFILPIPEPHLARPQAVEPGIAAA</sequence>
<keyword evidence="3" id="KW-0808">Transferase</keyword>
<dbReference type="Gene3D" id="6.20.50.110">
    <property type="entry name" value="Methyltransferase, zinc-binding domain"/>
    <property type="match status" value="1"/>
</dbReference>
<name>A0A858R742_9PROT</name>
<dbReference type="InterPro" id="IPR013691">
    <property type="entry name" value="MeTrfase_14"/>
</dbReference>
<evidence type="ECO:0000259" key="2">
    <source>
        <dbReference type="Pfam" id="PF08484"/>
    </source>
</evidence>
<dbReference type="Proteomes" id="UP000501891">
    <property type="component" value="Chromosome"/>
</dbReference>
<organism evidence="3 4">
    <name type="scientific">Aerophototrophica crusticola</name>
    <dbReference type="NCBI Taxonomy" id="1709002"/>
    <lineage>
        <taxon>Bacteria</taxon>
        <taxon>Pseudomonadati</taxon>
        <taxon>Pseudomonadota</taxon>
        <taxon>Alphaproteobacteria</taxon>
        <taxon>Rhodospirillales</taxon>
        <taxon>Rhodospirillaceae</taxon>
        <taxon>Aerophototrophica</taxon>
    </lineage>
</organism>
<accession>A0A858R742</accession>